<evidence type="ECO:0000256" key="9">
    <source>
        <dbReference type="ARBA" id="ARBA00030749"/>
    </source>
</evidence>
<keyword evidence="5" id="KW-0560">Oxidoreductase</keyword>
<dbReference type="InterPro" id="IPR009078">
    <property type="entry name" value="Ferritin-like_SF"/>
</dbReference>
<evidence type="ECO:0000256" key="4">
    <source>
        <dbReference type="ARBA" id="ARBA00014347"/>
    </source>
</evidence>
<dbReference type="InterPro" id="IPR012348">
    <property type="entry name" value="RNR-like"/>
</dbReference>
<comment type="similarity">
    <text evidence="2">Belongs to the ribonucleoside diphosphate reductase small chain family.</text>
</comment>
<reference evidence="10 11" key="1">
    <citation type="journal article" date="2009" name="Virology">
        <title>Genomic analysis of the smallest giant virus--Feldmannia sp. virus 158.</title>
        <authorList>
            <person name="Schroeder D.C."/>
            <person name="Park Y."/>
            <person name="Yoon H.M."/>
            <person name="Lee Y.S."/>
            <person name="Kang S.W."/>
            <person name="Meints R.H."/>
            <person name="Ivey R.G."/>
            <person name="Choi T.J."/>
        </authorList>
    </citation>
    <scope>NUCLEOTIDE SEQUENCE [LARGE SCALE GENOMIC DNA]</scope>
    <source>
        <strain evidence="10">FsV-158</strain>
    </source>
</reference>
<evidence type="ECO:0000313" key="11">
    <source>
        <dbReference type="Proteomes" id="UP000204092"/>
    </source>
</evidence>
<dbReference type="EC" id="1.17.4.1" evidence="3"/>
<dbReference type="EMBL" id="EU916176">
    <property type="protein sequence ID" value="ACH46846.1"/>
    <property type="molecule type" value="Genomic_DNA"/>
</dbReference>
<dbReference type="PANTHER" id="PTHR23409:SF18">
    <property type="entry name" value="RIBONUCLEOSIDE-DIPHOSPHATE REDUCTASE SUBUNIT M2"/>
    <property type="match status" value="1"/>
</dbReference>
<dbReference type="GeneID" id="6804877"/>
<evidence type="ECO:0000256" key="6">
    <source>
        <dbReference type="ARBA" id="ARBA00023004"/>
    </source>
</evidence>
<proteinExistence type="inferred from homology"/>
<keyword evidence="7" id="KW-0215">Deoxyribonucleotide synthesis</keyword>
<comment type="function">
    <text evidence="8">Ribonucleoside-diphosphate reductase holoenzyme provides the precursors necessary for viral DNA synthesis. Allows virus growth in non-dividing cells. Catalyzes the biosynthesis of deoxyribonucleotides from the corresponding ribonucleotides.</text>
</comment>
<comment type="cofactor">
    <cofactor evidence="1">
        <name>Fe cation</name>
        <dbReference type="ChEBI" id="CHEBI:24875"/>
    </cofactor>
</comment>
<name>B5LWI3_9PHYC</name>
<evidence type="ECO:0000256" key="8">
    <source>
        <dbReference type="ARBA" id="ARBA00025523"/>
    </source>
</evidence>
<dbReference type="InterPro" id="IPR030475">
    <property type="entry name" value="RNR_small_AS"/>
</dbReference>
<keyword evidence="11" id="KW-1185">Reference proteome</keyword>
<dbReference type="PANTHER" id="PTHR23409">
    <property type="entry name" value="RIBONUCLEOSIDE-DIPHOSPHATE REDUCTASE SMALL CHAIN"/>
    <property type="match status" value="1"/>
</dbReference>
<dbReference type="SUPFAM" id="SSF47240">
    <property type="entry name" value="Ferritin-like"/>
    <property type="match status" value="1"/>
</dbReference>
<keyword evidence="6" id="KW-0408">Iron</keyword>
<evidence type="ECO:0000256" key="2">
    <source>
        <dbReference type="ARBA" id="ARBA00009303"/>
    </source>
</evidence>
<dbReference type="GO" id="GO:0009263">
    <property type="term" value="P:deoxyribonucleotide biosynthetic process"/>
    <property type="evidence" value="ECO:0007669"/>
    <property type="project" value="UniProtKB-KW"/>
</dbReference>
<evidence type="ECO:0000256" key="1">
    <source>
        <dbReference type="ARBA" id="ARBA00001962"/>
    </source>
</evidence>
<organism evidence="10 11">
    <name type="scientific">Feldmannia species virus</name>
    <dbReference type="NCBI Taxonomy" id="39420"/>
    <lineage>
        <taxon>Viruses</taxon>
        <taxon>Varidnaviria</taxon>
        <taxon>Bamfordvirae</taxon>
        <taxon>Nucleocytoviricota</taxon>
        <taxon>Megaviricetes</taxon>
        <taxon>Algavirales</taxon>
        <taxon>Phycodnaviridae</taxon>
        <taxon>Phaeovirus</taxon>
        <taxon>Phaeovirus feldmanniae</taxon>
    </lineage>
</organism>
<dbReference type="Pfam" id="PF00268">
    <property type="entry name" value="Ribonuc_red_sm"/>
    <property type="match status" value="1"/>
</dbReference>
<dbReference type="RefSeq" id="YP_002154716.1">
    <property type="nucleotide sequence ID" value="NC_011183.1"/>
</dbReference>
<dbReference type="KEGG" id="vg:6804877"/>
<dbReference type="InterPro" id="IPR000358">
    <property type="entry name" value="RNR_small_fam"/>
</dbReference>
<accession>B5LWI3</accession>
<dbReference type="PROSITE" id="PS00368">
    <property type="entry name" value="RIBORED_SMALL"/>
    <property type="match status" value="1"/>
</dbReference>
<dbReference type="OrthoDB" id="4477at10239"/>
<evidence type="ECO:0000256" key="3">
    <source>
        <dbReference type="ARBA" id="ARBA00012274"/>
    </source>
</evidence>
<dbReference type="Proteomes" id="UP000204092">
    <property type="component" value="Segment"/>
</dbReference>
<dbReference type="GO" id="GO:0004748">
    <property type="term" value="F:ribonucleoside-diphosphate reductase activity, thioredoxin disulfide as acceptor"/>
    <property type="evidence" value="ECO:0007669"/>
    <property type="project" value="UniProtKB-EC"/>
</dbReference>
<evidence type="ECO:0000313" key="10">
    <source>
        <dbReference type="EMBL" id="ACH46846.1"/>
    </source>
</evidence>
<evidence type="ECO:0000256" key="7">
    <source>
        <dbReference type="ARBA" id="ARBA00023116"/>
    </source>
</evidence>
<dbReference type="UniPathway" id="UPA00326"/>
<dbReference type="InterPro" id="IPR033909">
    <property type="entry name" value="RNR_small"/>
</dbReference>
<sequence>MKVTEHRFRELSGEVREPMCHEDSEFDRFILFNQKSEFEYADVYALYKKEIACFWTVEEMDLSEDVECWDKSSSDEQHFIIHILAFFASLDQIVMENVSVNFGDEIVIPQVRSHFAIQNAIESIHGEAYSILIQTYVKNSQQQSKILRSVQEMPIIRKKAQWVTSWMDPETCSLAERLVAFTCVEGVQFSGAFCAIYWLKKQGRFRGLCFANSLIARDEGLHAEGSVMIYNHLKHRLPVAVVHDIFGQATTIEKEFIREALPVSLIGINAGTMSTYIEYISDFWLEKLGYPKLFNSKNPFEWMTMIGMEGKSNFFEGRVAEYSKAGSMTSEADRKFTTDAAF</sequence>
<dbReference type="CDD" id="cd01049">
    <property type="entry name" value="RNRR2"/>
    <property type="match status" value="1"/>
</dbReference>
<protein>
    <recommendedName>
        <fullName evidence="4">Ribonucleoside-diphosphate reductase small chain</fullName>
        <ecNumber evidence="3">1.17.4.1</ecNumber>
    </recommendedName>
    <alternativeName>
        <fullName evidence="9">Ribonucleotide reductase small subunit</fullName>
    </alternativeName>
</protein>
<evidence type="ECO:0000256" key="5">
    <source>
        <dbReference type="ARBA" id="ARBA00023002"/>
    </source>
</evidence>
<dbReference type="Gene3D" id="1.10.620.20">
    <property type="entry name" value="Ribonucleotide Reductase, subunit A"/>
    <property type="match status" value="1"/>
</dbReference>